<reference evidence="1 2" key="1">
    <citation type="journal article" date="2016" name="Mol. Biol. Evol.">
        <title>Comparative Genomics of Early-Diverging Mushroom-Forming Fungi Provides Insights into the Origins of Lignocellulose Decay Capabilities.</title>
        <authorList>
            <person name="Nagy L.G."/>
            <person name="Riley R."/>
            <person name="Tritt A."/>
            <person name="Adam C."/>
            <person name="Daum C."/>
            <person name="Floudas D."/>
            <person name="Sun H."/>
            <person name="Yadav J.S."/>
            <person name="Pangilinan J."/>
            <person name="Larsson K.H."/>
            <person name="Matsuura K."/>
            <person name="Barry K."/>
            <person name="Labutti K."/>
            <person name="Kuo R."/>
            <person name="Ohm R.A."/>
            <person name="Bhattacharya S.S."/>
            <person name="Shirouzu T."/>
            <person name="Yoshinaga Y."/>
            <person name="Martin F.M."/>
            <person name="Grigoriev I.V."/>
            <person name="Hibbett D.S."/>
        </authorList>
    </citation>
    <scope>NUCLEOTIDE SEQUENCE [LARGE SCALE GENOMIC DNA]</scope>
    <source>
        <strain evidence="1 2">L-15889</strain>
    </source>
</reference>
<keyword evidence="2" id="KW-1185">Reference proteome</keyword>
<evidence type="ECO:0000313" key="1">
    <source>
        <dbReference type="EMBL" id="KZT63762.1"/>
    </source>
</evidence>
<dbReference type="Proteomes" id="UP000076727">
    <property type="component" value="Unassembled WGS sequence"/>
</dbReference>
<evidence type="ECO:0000313" key="2">
    <source>
        <dbReference type="Proteomes" id="UP000076727"/>
    </source>
</evidence>
<dbReference type="EMBL" id="KV429158">
    <property type="protein sequence ID" value="KZT63762.1"/>
    <property type="molecule type" value="Genomic_DNA"/>
</dbReference>
<dbReference type="AlphaFoldDB" id="A0A165KYM5"/>
<dbReference type="OrthoDB" id="2310204at2759"/>
<accession>A0A165KYM5</accession>
<proteinExistence type="predicted"/>
<gene>
    <name evidence="1" type="ORF">DAEQUDRAFT_815453</name>
</gene>
<organism evidence="1 2">
    <name type="scientific">Daedalea quercina L-15889</name>
    <dbReference type="NCBI Taxonomy" id="1314783"/>
    <lineage>
        <taxon>Eukaryota</taxon>
        <taxon>Fungi</taxon>
        <taxon>Dikarya</taxon>
        <taxon>Basidiomycota</taxon>
        <taxon>Agaricomycotina</taxon>
        <taxon>Agaricomycetes</taxon>
        <taxon>Polyporales</taxon>
        <taxon>Fomitopsis</taxon>
    </lineage>
</organism>
<protein>
    <submittedName>
        <fullName evidence="1">Uncharacterized protein</fullName>
    </submittedName>
</protein>
<sequence length="190" mass="20129">MASGPRAVAYYNPADDRGSMLTGAGSFGEPLNVIISGNSSPDVLTGDGIVHYARAIGFANLGDGNGWVNQTYELREDYDDSNVGTCLESAIGGNHFRVFRQNGTDAYSGALFLAVSQEEPSTERHTISPDGYDIGWDTLVSWPLGTTSYNGMTYSTTAENATGLLQPGTEGINHDIAIDGIVTVLTIKIV</sequence>
<name>A0A165KYM5_9APHY</name>